<name>A0ABD5QG86_9EURY</name>
<evidence type="ECO:0000256" key="3">
    <source>
        <dbReference type="ARBA" id="ARBA00022692"/>
    </source>
</evidence>
<feature type="transmembrane region" description="Helical" evidence="6">
    <location>
        <begin position="89"/>
        <end position="106"/>
    </location>
</feature>
<evidence type="ECO:0000256" key="5">
    <source>
        <dbReference type="ARBA" id="ARBA00023136"/>
    </source>
</evidence>
<dbReference type="EMBL" id="JBHSJG010000036">
    <property type="protein sequence ID" value="MFC4988782.1"/>
    <property type="molecule type" value="Genomic_DNA"/>
</dbReference>
<dbReference type="InterPro" id="IPR002794">
    <property type="entry name" value="DUF92_TMEM19"/>
</dbReference>
<feature type="transmembrane region" description="Helical" evidence="6">
    <location>
        <begin position="418"/>
        <end position="436"/>
    </location>
</feature>
<protein>
    <submittedName>
        <fullName evidence="7">DUF92 domain-containing protein</fullName>
    </submittedName>
</protein>
<dbReference type="Proteomes" id="UP001595925">
    <property type="component" value="Unassembled WGS sequence"/>
</dbReference>
<dbReference type="PANTHER" id="PTHR13353">
    <property type="entry name" value="TRANSMEMBRANE PROTEIN 19"/>
    <property type="match status" value="1"/>
</dbReference>
<organism evidence="7 8">
    <name type="scientific">Saliphagus infecundisoli</name>
    <dbReference type="NCBI Taxonomy" id="1849069"/>
    <lineage>
        <taxon>Archaea</taxon>
        <taxon>Methanobacteriati</taxon>
        <taxon>Methanobacteriota</taxon>
        <taxon>Stenosarchaea group</taxon>
        <taxon>Halobacteria</taxon>
        <taxon>Halobacteriales</taxon>
        <taxon>Natrialbaceae</taxon>
        <taxon>Saliphagus</taxon>
    </lineage>
</organism>
<gene>
    <name evidence="7" type="ORF">ACFPFO_13615</name>
</gene>
<dbReference type="AlphaFoldDB" id="A0ABD5QG86"/>
<evidence type="ECO:0000313" key="8">
    <source>
        <dbReference type="Proteomes" id="UP001595925"/>
    </source>
</evidence>
<reference evidence="7 8" key="1">
    <citation type="journal article" date="2019" name="Int. J. Syst. Evol. Microbiol.">
        <title>The Global Catalogue of Microorganisms (GCM) 10K type strain sequencing project: providing services to taxonomists for standard genome sequencing and annotation.</title>
        <authorList>
            <consortium name="The Broad Institute Genomics Platform"/>
            <consortium name="The Broad Institute Genome Sequencing Center for Infectious Disease"/>
            <person name="Wu L."/>
            <person name="Ma J."/>
        </authorList>
    </citation>
    <scope>NUCLEOTIDE SEQUENCE [LARGE SCALE GENOMIC DNA]</scope>
    <source>
        <strain evidence="7 8">CGMCC 1.15824</strain>
    </source>
</reference>
<feature type="transmembrane region" description="Helical" evidence="6">
    <location>
        <begin position="362"/>
        <end position="379"/>
    </location>
</feature>
<proteinExistence type="inferred from homology"/>
<keyword evidence="8" id="KW-1185">Reference proteome</keyword>
<comment type="caution">
    <text evidence="7">The sequence shown here is derived from an EMBL/GenBank/DDBJ whole genome shotgun (WGS) entry which is preliminary data.</text>
</comment>
<keyword evidence="5 6" id="KW-0472">Membrane</keyword>
<evidence type="ECO:0000256" key="4">
    <source>
        <dbReference type="ARBA" id="ARBA00022989"/>
    </source>
</evidence>
<sequence>MTSTVRRAGAFAALSTLSLAVPLVGPAPAAPIAAVVLAGVVAVRDGPLFDLFAYPGDYEDERLYGLATFVLAAAALGLLAAAFGLPIPVFVAAVVLVGYGNLAAVAAGDRTDRDVAPAVAFCLGGATAAVAGQTLARWLLAAPVEPALPLVVFVATSAGLLGALLRDVLTPYDDPIVMLAVGLLAWLLAGFEPVVGTVEIAGALAVTAAVGYAAVALGAASVAGMLTGTLLALLTIVLGGYSWFAVLMAFFGIGSVSTKFRYEEKRSRGIAQENDGARGSSNVLANSAVALAAVLGYAAGSADLLPVPPDPFLFAFAGSLATALSDTLSSEVGGVFDTPRLITTLKPVDPGTDGAVTWQGELAGIAGAAAVAGIVYALFPTVGAAGAAVVVVAGVVGMTVDSLLGATIEGGAVGNQGVNFLATLSGALVGALAVFLF</sequence>
<dbReference type="GO" id="GO:0016020">
    <property type="term" value="C:membrane"/>
    <property type="evidence" value="ECO:0007669"/>
    <property type="project" value="UniProtKB-SubCell"/>
</dbReference>
<dbReference type="Pfam" id="PF01940">
    <property type="entry name" value="DUF92"/>
    <property type="match status" value="1"/>
</dbReference>
<feature type="transmembrane region" description="Helical" evidence="6">
    <location>
        <begin position="176"/>
        <end position="195"/>
    </location>
</feature>
<dbReference type="RefSeq" id="WP_224827492.1">
    <property type="nucleotide sequence ID" value="NZ_JAIVEF010000001.1"/>
</dbReference>
<feature type="transmembrane region" description="Helical" evidence="6">
    <location>
        <begin position="230"/>
        <end position="256"/>
    </location>
</feature>
<feature type="transmembrane region" description="Helical" evidence="6">
    <location>
        <begin position="147"/>
        <end position="164"/>
    </location>
</feature>
<accession>A0ABD5QG86</accession>
<keyword evidence="4 6" id="KW-1133">Transmembrane helix</keyword>
<comment type="subcellular location">
    <subcellularLocation>
        <location evidence="1">Membrane</location>
        <topology evidence="1">Multi-pass membrane protein</topology>
    </subcellularLocation>
</comment>
<evidence type="ECO:0000313" key="7">
    <source>
        <dbReference type="EMBL" id="MFC4988782.1"/>
    </source>
</evidence>
<dbReference type="PANTHER" id="PTHR13353:SF5">
    <property type="entry name" value="TRANSMEMBRANE PROTEIN 19"/>
    <property type="match status" value="1"/>
</dbReference>
<evidence type="ECO:0000256" key="1">
    <source>
        <dbReference type="ARBA" id="ARBA00004141"/>
    </source>
</evidence>
<keyword evidence="3 6" id="KW-0812">Transmembrane</keyword>
<feature type="transmembrane region" description="Helical" evidence="6">
    <location>
        <begin position="202"/>
        <end position="224"/>
    </location>
</feature>
<feature type="transmembrane region" description="Helical" evidence="6">
    <location>
        <begin position="118"/>
        <end position="140"/>
    </location>
</feature>
<feature type="transmembrane region" description="Helical" evidence="6">
    <location>
        <begin position="385"/>
        <end position="406"/>
    </location>
</feature>
<feature type="transmembrane region" description="Helical" evidence="6">
    <location>
        <begin position="62"/>
        <end position="82"/>
    </location>
</feature>
<evidence type="ECO:0000256" key="6">
    <source>
        <dbReference type="SAM" id="Phobius"/>
    </source>
</evidence>
<evidence type="ECO:0000256" key="2">
    <source>
        <dbReference type="ARBA" id="ARBA00009012"/>
    </source>
</evidence>
<comment type="similarity">
    <text evidence="2">Belongs to the TMEM19 family.</text>
</comment>